<dbReference type="SUPFAM" id="SSF69118">
    <property type="entry name" value="AhpD-like"/>
    <property type="match status" value="1"/>
</dbReference>
<dbReference type="GeneID" id="96301750"/>
<dbReference type="Pfam" id="PF02627">
    <property type="entry name" value="CMD"/>
    <property type="match status" value="2"/>
</dbReference>
<dbReference type="InterPro" id="IPR029032">
    <property type="entry name" value="AhpD-like"/>
</dbReference>
<dbReference type="NCBIfam" id="TIGR01926">
    <property type="entry name" value="peroxid_rel"/>
    <property type="match status" value="1"/>
</dbReference>
<feature type="domain" description="Carboxymuconolactone decarboxylase-like" evidence="1">
    <location>
        <begin position="122"/>
        <end position="197"/>
    </location>
</feature>
<dbReference type="Gene3D" id="1.20.1290.10">
    <property type="entry name" value="AhpD-like"/>
    <property type="match status" value="1"/>
</dbReference>
<reference evidence="3" key="1">
    <citation type="submission" date="2016-10" db="EMBL/GenBank/DDBJ databases">
        <authorList>
            <person name="Varghese N."/>
            <person name="Submissions S."/>
        </authorList>
    </citation>
    <scope>NUCLEOTIDE SEQUENCE [LARGE SCALE GENOMIC DNA]</scope>
    <source>
        <strain evidence="3">CGMCC 4.2126</strain>
    </source>
</reference>
<organism evidence="2 3">
    <name type="scientific">Streptosporangium canum</name>
    <dbReference type="NCBI Taxonomy" id="324952"/>
    <lineage>
        <taxon>Bacteria</taxon>
        <taxon>Bacillati</taxon>
        <taxon>Actinomycetota</taxon>
        <taxon>Actinomycetes</taxon>
        <taxon>Streptosporangiales</taxon>
        <taxon>Streptosporangiaceae</taxon>
        <taxon>Streptosporangium</taxon>
    </lineage>
</organism>
<gene>
    <name evidence="2" type="ORF">SAMN05216275_12766</name>
</gene>
<evidence type="ECO:0000313" key="3">
    <source>
        <dbReference type="Proteomes" id="UP000199111"/>
    </source>
</evidence>
<dbReference type="GO" id="GO:0051920">
    <property type="term" value="F:peroxiredoxin activity"/>
    <property type="evidence" value="ECO:0007669"/>
    <property type="project" value="InterPro"/>
</dbReference>
<accession>A0A1I4A7C5</accession>
<dbReference type="Proteomes" id="UP000199111">
    <property type="component" value="Unassembled WGS sequence"/>
</dbReference>
<dbReference type="NCBIfam" id="TIGR00778">
    <property type="entry name" value="ahpD_dom"/>
    <property type="match status" value="1"/>
</dbReference>
<dbReference type="EMBL" id="FOQY01000027">
    <property type="protein sequence ID" value="SFK51709.1"/>
    <property type="molecule type" value="Genomic_DNA"/>
</dbReference>
<evidence type="ECO:0000259" key="1">
    <source>
        <dbReference type="Pfam" id="PF02627"/>
    </source>
</evidence>
<keyword evidence="2" id="KW-0560">Oxidoreductase</keyword>
<dbReference type="InterPro" id="IPR010195">
    <property type="entry name" value="Uncharacterised_peroxidase-rel"/>
</dbReference>
<proteinExistence type="predicted"/>
<evidence type="ECO:0000313" key="2">
    <source>
        <dbReference type="EMBL" id="SFK51709.1"/>
    </source>
</evidence>
<feature type="domain" description="Carboxymuconolactone decarboxylase-like" evidence="1">
    <location>
        <begin position="78"/>
        <end position="118"/>
    </location>
</feature>
<sequence>MTNALAYPTRPNVTEKLSDILSSRAPSCDVEWADRTRPGQFNHEGASTPHIALNSDDPGIRGLFKFRPEAAFPLNGLVEVLLFRENSLSRGERELIATYVSALNECRFCFFTHAAIAAAHLPEGMTLVEQVRADLDAAPVSEKLRALLAIAAAVQQGGKQVSRADVDAAREAGATDLEIHDTVLIAAAFCMYNRYVDGLGTIASDDPAHYAVRAQRSDGYLAVLTDSLSQG</sequence>
<dbReference type="InterPro" id="IPR004675">
    <property type="entry name" value="AhpD_core"/>
</dbReference>
<protein>
    <submittedName>
        <fullName evidence="2">Uncharacterized peroxidase-related enzyme</fullName>
    </submittedName>
</protein>
<dbReference type="RefSeq" id="WP_093890356.1">
    <property type="nucleotide sequence ID" value="NZ_FOQY01000027.1"/>
</dbReference>
<keyword evidence="3" id="KW-1185">Reference proteome</keyword>
<dbReference type="InterPro" id="IPR003779">
    <property type="entry name" value="CMD-like"/>
</dbReference>
<name>A0A1I4A7C5_9ACTN</name>
<dbReference type="PANTHER" id="PTHR35446:SF2">
    <property type="entry name" value="CARBOXYMUCONOLACTONE DECARBOXYLASE-LIKE DOMAIN-CONTAINING PROTEIN"/>
    <property type="match status" value="1"/>
</dbReference>
<dbReference type="PANTHER" id="PTHR35446">
    <property type="entry name" value="SI:CH211-175M2.5"/>
    <property type="match status" value="1"/>
</dbReference>
<keyword evidence="2" id="KW-0575">Peroxidase</keyword>
<dbReference type="AlphaFoldDB" id="A0A1I4A7C5"/>